<proteinExistence type="predicted"/>
<protein>
    <submittedName>
        <fullName evidence="1">Uncharacterized protein</fullName>
    </submittedName>
</protein>
<reference evidence="1 2" key="1">
    <citation type="submission" date="2019-11" db="EMBL/GenBank/DDBJ databases">
        <title>Comparison of genomes from free-living endosymbiotic cyanobacteria isolated from Azolla.</title>
        <authorList>
            <person name="Thiel T."/>
            <person name="Pratte B."/>
        </authorList>
    </citation>
    <scope>NUCLEOTIDE SEQUENCE [LARGE SCALE GENOMIC DNA]</scope>
    <source>
        <strain evidence="1 2">N2B</strain>
    </source>
</reference>
<dbReference type="EMBL" id="JACKZP010000162">
    <property type="protein sequence ID" value="MBC1305131.1"/>
    <property type="molecule type" value="Genomic_DNA"/>
</dbReference>
<comment type="caution">
    <text evidence="1">The sequence shown here is derived from an EMBL/GenBank/DDBJ whole genome shotgun (WGS) entry which is preliminary data.</text>
</comment>
<name>A0ABR6SFD0_ANAVA</name>
<dbReference type="GeneID" id="58726345"/>
<evidence type="ECO:0000313" key="1">
    <source>
        <dbReference type="EMBL" id="MBC1305131.1"/>
    </source>
</evidence>
<accession>A0ABR6SFD0</accession>
<gene>
    <name evidence="1" type="ORF">GNE12_24785</name>
</gene>
<keyword evidence="2" id="KW-1185">Reference proteome</keyword>
<dbReference type="Proteomes" id="UP000570851">
    <property type="component" value="Unassembled WGS sequence"/>
</dbReference>
<organism evidence="1 2">
    <name type="scientific">Trichormus variabilis N2B</name>
    <dbReference type="NCBI Taxonomy" id="2681315"/>
    <lineage>
        <taxon>Bacteria</taxon>
        <taxon>Bacillati</taxon>
        <taxon>Cyanobacteriota</taxon>
        <taxon>Cyanophyceae</taxon>
        <taxon>Nostocales</taxon>
        <taxon>Nostocaceae</taxon>
        <taxon>Trichormus</taxon>
    </lineage>
</organism>
<evidence type="ECO:0000313" key="2">
    <source>
        <dbReference type="Proteomes" id="UP000570851"/>
    </source>
</evidence>
<dbReference type="RefSeq" id="WP_011320265.1">
    <property type="nucleotide sequence ID" value="NZ_JACKZP010000162.1"/>
</dbReference>
<sequence length="288" mass="33953">MTKDVKIYNQSSSEVDGNYLEASQQLQLDKQNYGADYIHLYVDDIEGDWLENWDWEEDLADYIEAFYHHCEQGNYQFAFDTLKACDDILNQPENYKKSLELYSYLVQKLESLEMAKLAEINNQDILAQAKQSVLNLKNNKSRENMSEEITFTITERKITRIEYIRKLLEKIHNGVIRKTWKFQGELEWTDCSDFYNLKGTASSGDFTVNFGVIAFTKDSYYLSIKKGSEPEETIVNEECDSELFNHDNRYIDNVNFSYEEFKLIKEYLEKIEQANWQSKFSDLDALPE</sequence>